<dbReference type="Proteomes" id="UP001221142">
    <property type="component" value="Unassembled WGS sequence"/>
</dbReference>
<dbReference type="EMBL" id="JARKIF010000170">
    <property type="protein sequence ID" value="KAJ7603179.1"/>
    <property type="molecule type" value="Genomic_DNA"/>
</dbReference>
<evidence type="ECO:0000313" key="3">
    <source>
        <dbReference type="Proteomes" id="UP001221142"/>
    </source>
</evidence>
<accession>A0AAD7AXI4</accession>
<comment type="caution">
    <text evidence="2">The sequence shown here is derived from an EMBL/GenBank/DDBJ whole genome shotgun (WGS) entry which is preliminary data.</text>
</comment>
<keyword evidence="3" id="KW-1185">Reference proteome</keyword>
<reference evidence="2" key="1">
    <citation type="submission" date="2023-03" db="EMBL/GenBank/DDBJ databases">
        <title>Massive genome expansion in bonnet fungi (Mycena s.s.) driven by repeated elements and novel gene families across ecological guilds.</title>
        <authorList>
            <consortium name="Lawrence Berkeley National Laboratory"/>
            <person name="Harder C.B."/>
            <person name="Miyauchi S."/>
            <person name="Viragh M."/>
            <person name="Kuo A."/>
            <person name="Thoen E."/>
            <person name="Andreopoulos B."/>
            <person name="Lu D."/>
            <person name="Skrede I."/>
            <person name="Drula E."/>
            <person name="Henrissat B."/>
            <person name="Morin E."/>
            <person name="Kohler A."/>
            <person name="Barry K."/>
            <person name="LaButti K."/>
            <person name="Morin E."/>
            <person name="Salamov A."/>
            <person name="Lipzen A."/>
            <person name="Mereny Z."/>
            <person name="Hegedus B."/>
            <person name="Baldrian P."/>
            <person name="Stursova M."/>
            <person name="Weitz H."/>
            <person name="Taylor A."/>
            <person name="Grigoriev I.V."/>
            <person name="Nagy L.G."/>
            <person name="Martin F."/>
            <person name="Kauserud H."/>
        </authorList>
    </citation>
    <scope>NUCLEOTIDE SEQUENCE</scope>
    <source>
        <strain evidence="2">9284</strain>
    </source>
</reference>
<organism evidence="2 3">
    <name type="scientific">Roridomyces roridus</name>
    <dbReference type="NCBI Taxonomy" id="1738132"/>
    <lineage>
        <taxon>Eukaryota</taxon>
        <taxon>Fungi</taxon>
        <taxon>Dikarya</taxon>
        <taxon>Basidiomycota</taxon>
        <taxon>Agaricomycotina</taxon>
        <taxon>Agaricomycetes</taxon>
        <taxon>Agaricomycetidae</taxon>
        <taxon>Agaricales</taxon>
        <taxon>Marasmiineae</taxon>
        <taxon>Mycenaceae</taxon>
        <taxon>Roridomyces</taxon>
    </lineage>
</organism>
<sequence length="179" mass="19543">MYSLSLSLPPSFSLQSPFLSHPFTTRGSLAALALVLASFKFPEYKFIKPIVKPTLNATTSPRSLANQVLVPVPAPNQTRQREVQDLVPFPAFLLTYTPVTHLKPQVKCAQCIKYEVPACSTVSRPSHQDRNLERSVILKTFVKSAKQPLRQSIPVGASSSVSGVKSTISSSPQARDLPV</sequence>
<gene>
    <name evidence="2" type="ORF">FB45DRAFT_962925</name>
</gene>
<proteinExistence type="predicted"/>
<feature type="compositionally biased region" description="Low complexity" evidence="1">
    <location>
        <begin position="155"/>
        <end position="172"/>
    </location>
</feature>
<feature type="region of interest" description="Disordered" evidence="1">
    <location>
        <begin position="155"/>
        <end position="179"/>
    </location>
</feature>
<protein>
    <submittedName>
        <fullName evidence="2">Uncharacterized protein</fullName>
    </submittedName>
</protein>
<evidence type="ECO:0000256" key="1">
    <source>
        <dbReference type="SAM" id="MobiDB-lite"/>
    </source>
</evidence>
<dbReference type="AlphaFoldDB" id="A0AAD7AXI4"/>
<name>A0AAD7AXI4_9AGAR</name>
<evidence type="ECO:0000313" key="2">
    <source>
        <dbReference type="EMBL" id="KAJ7603179.1"/>
    </source>
</evidence>